<dbReference type="Gene3D" id="2.40.30.10">
    <property type="entry name" value="Translation factors"/>
    <property type="match status" value="2"/>
</dbReference>
<keyword evidence="9 10" id="KW-0342">GTP-binding</keyword>
<evidence type="ECO:0000256" key="4">
    <source>
        <dbReference type="ARBA" id="ARBA00022481"/>
    </source>
</evidence>
<dbReference type="FunFam" id="2.40.30.10:FF:000003">
    <property type="entry name" value="Elongation factor 1-alpha"/>
    <property type="match status" value="1"/>
</dbReference>
<sequence>MGKEKVHINIVVIGHVDSGKSTTTGHLIYLGGIDKRVIERFEKEAAEMHKRSFKYAWVLDKLKAERDRGITIDIALWKFETTKYYCTVIDRPGHRDFIKNMITGTSRACRVLIVASTTGFAQAGNLKDGQTRERLLIDSTTGNTLGVTQMICCCNKMDATTPKYSKARYDEIVKEVSSYLKKVGYNPDKIPFVPISGLEGDNMLERSTNLDWYKGPTLLDALDQINEPKRPTDKPLRLPLQDVYKIGGIGTVPVGRVETGVLKPGMVVTFGPTGLTTEVGSVEMHHEALQEALPGDNVGFNVKNVAVKDLKRGFVASNSGCPSNGCFSFTSQAIIMNHSGQIGNGYAPVLDCHTSHAVSAEILTNIARRSGQEIAKEPRFLLNGCAGFVMMIPTLPMVVARILSAYPPLERFAFRSMRQTVAVGVIKNVVKKDPTGAMVTKAAQKKK</sequence>
<proteinExistence type="evidence at transcript level"/>
<dbReference type="FunFam" id="3.40.50.300:FF:000255">
    <property type="entry name" value="Elongation factor 1-alpha"/>
    <property type="match status" value="1"/>
</dbReference>
<keyword evidence="5" id="KW-0963">Cytoplasm</keyword>
<dbReference type="InterPro" id="IPR004161">
    <property type="entry name" value="EFTu-like_2"/>
</dbReference>
<comment type="similarity">
    <text evidence="3 10">Belongs to the TRAFAC class translation factor GTPase superfamily. Classic translation factor GTPase family. EF-Tu/EF-1A subfamily.</text>
</comment>
<evidence type="ECO:0000256" key="7">
    <source>
        <dbReference type="ARBA" id="ARBA00022768"/>
    </source>
</evidence>
<dbReference type="PROSITE" id="PS51722">
    <property type="entry name" value="G_TR_2"/>
    <property type="match status" value="1"/>
</dbReference>
<keyword evidence="8" id="KW-0648">Protein biosynthesis</keyword>
<dbReference type="AlphaFoldDB" id="Q9XEV9"/>
<evidence type="ECO:0000256" key="6">
    <source>
        <dbReference type="ARBA" id="ARBA00022741"/>
    </source>
</evidence>
<dbReference type="InterPro" id="IPR050100">
    <property type="entry name" value="TRAFAC_GTPase_members"/>
</dbReference>
<comment type="subcellular location">
    <subcellularLocation>
        <location evidence="2">Cytoplasm</location>
    </subcellularLocation>
</comment>
<name>Q9XEV9_TOBAC</name>
<evidence type="ECO:0000256" key="8">
    <source>
        <dbReference type="ARBA" id="ARBA00022917"/>
    </source>
</evidence>
<organism evidence="12">
    <name type="scientific">Nicotiana tabacum</name>
    <name type="common">Common tobacco</name>
    <dbReference type="NCBI Taxonomy" id="4097"/>
    <lineage>
        <taxon>Eukaryota</taxon>
        <taxon>Viridiplantae</taxon>
        <taxon>Streptophyta</taxon>
        <taxon>Embryophyta</taxon>
        <taxon>Tracheophyta</taxon>
        <taxon>Spermatophyta</taxon>
        <taxon>Magnoliopsida</taxon>
        <taxon>eudicotyledons</taxon>
        <taxon>Gunneridae</taxon>
        <taxon>Pentapetalae</taxon>
        <taxon>asterids</taxon>
        <taxon>lamiids</taxon>
        <taxon>Solanales</taxon>
        <taxon>Solanaceae</taxon>
        <taxon>Nicotianoideae</taxon>
        <taxon>Nicotianeae</taxon>
        <taxon>Nicotiana</taxon>
    </lineage>
</organism>
<dbReference type="CDD" id="cd03693">
    <property type="entry name" value="EF1_alpha_II"/>
    <property type="match status" value="1"/>
</dbReference>
<dbReference type="SUPFAM" id="SSF52540">
    <property type="entry name" value="P-loop containing nucleoside triphosphate hydrolases"/>
    <property type="match status" value="1"/>
</dbReference>
<dbReference type="GO" id="GO:0003746">
    <property type="term" value="F:translation elongation factor activity"/>
    <property type="evidence" value="ECO:0007669"/>
    <property type="project" value="UniProtKB-UniRule"/>
</dbReference>
<accession>Q9XEV9</accession>
<dbReference type="PRINTS" id="PR00315">
    <property type="entry name" value="ELONGATNFCT"/>
</dbReference>
<dbReference type="GO" id="GO:0005525">
    <property type="term" value="F:GTP binding"/>
    <property type="evidence" value="ECO:0007669"/>
    <property type="project" value="UniProtKB-UniRule"/>
</dbReference>
<dbReference type="InterPro" id="IPR027417">
    <property type="entry name" value="P-loop_NTPase"/>
</dbReference>
<dbReference type="SUPFAM" id="SSF50465">
    <property type="entry name" value="EF-Tu/eEF-1alpha/eIF2-gamma C-terminal domain"/>
    <property type="match status" value="1"/>
</dbReference>
<dbReference type="InterPro" id="IPR054696">
    <property type="entry name" value="GTP-eEF1A_C"/>
</dbReference>
<dbReference type="InterPro" id="IPR009000">
    <property type="entry name" value="Transl_B-barrel_sf"/>
</dbReference>
<keyword evidence="6 10" id="KW-0547">Nucleotide-binding</keyword>
<comment type="function">
    <text evidence="1 10">This protein promotes the GTP-dependent binding of aminoacyl-tRNA to the A-site of ribosomes during protein biosynthesis.</text>
</comment>
<dbReference type="InterPro" id="IPR009001">
    <property type="entry name" value="Transl_elong_EF1A/Init_IF2_C"/>
</dbReference>
<dbReference type="PANTHER" id="PTHR23115">
    <property type="entry name" value="TRANSLATION FACTOR"/>
    <property type="match status" value="1"/>
</dbReference>
<reference evidence="12" key="1">
    <citation type="submission" date="1999-01" db="EMBL/GenBank/DDBJ databases">
        <title>Cloning of two novel tobacco cDNA clones by functional sufficiency for salt tolerance in Escherichia coli.</title>
        <authorList>
            <person name="Mundree S.G."/>
            <person name="Singh N.P."/>
            <person name="Singh N.K."/>
        </authorList>
    </citation>
    <scope>NUCLEOTIDE SEQUENCE</scope>
</reference>
<dbReference type="NCBIfam" id="TIGR00483">
    <property type="entry name" value="EF-1_alpha"/>
    <property type="match status" value="1"/>
</dbReference>
<evidence type="ECO:0000313" key="12">
    <source>
        <dbReference type="EMBL" id="AAD28440.1"/>
    </source>
</evidence>
<keyword evidence="7 10" id="KW-0251">Elongation factor</keyword>
<dbReference type="FunFam" id="2.40.30.10:FF:000005">
    <property type="entry name" value="Elongation factor 1-alpha"/>
    <property type="match status" value="1"/>
</dbReference>
<dbReference type="NCBIfam" id="NF008969">
    <property type="entry name" value="PRK12317.1"/>
    <property type="match status" value="1"/>
</dbReference>
<evidence type="ECO:0000256" key="2">
    <source>
        <dbReference type="ARBA" id="ARBA00004496"/>
    </source>
</evidence>
<dbReference type="PROSITE" id="PS00301">
    <property type="entry name" value="G_TR_1"/>
    <property type="match status" value="1"/>
</dbReference>
<dbReference type="Gene3D" id="3.40.50.300">
    <property type="entry name" value="P-loop containing nucleotide triphosphate hydrolases"/>
    <property type="match status" value="1"/>
</dbReference>
<dbReference type="GO" id="GO:0003729">
    <property type="term" value="F:mRNA binding"/>
    <property type="evidence" value="ECO:0007669"/>
    <property type="project" value="UniProtKB-ARBA"/>
</dbReference>
<dbReference type="InterPro" id="IPR004539">
    <property type="entry name" value="Transl_elong_EF1A_euk/arc"/>
</dbReference>
<dbReference type="Pfam" id="PF22594">
    <property type="entry name" value="GTP-eEF1A_C"/>
    <property type="match status" value="1"/>
</dbReference>
<evidence type="ECO:0000259" key="11">
    <source>
        <dbReference type="PROSITE" id="PS51722"/>
    </source>
</evidence>
<evidence type="ECO:0000256" key="10">
    <source>
        <dbReference type="RuleBase" id="RU000325"/>
    </source>
</evidence>
<dbReference type="InterPro" id="IPR031157">
    <property type="entry name" value="G_TR_CS"/>
</dbReference>
<protein>
    <recommendedName>
        <fullName evidence="10">Elongation factor 1-alpha</fullName>
    </recommendedName>
</protein>
<dbReference type="InterPro" id="IPR000795">
    <property type="entry name" value="T_Tr_GTP-bd_dom"/>
</dbReference>
<dbReference type="Pfam" id="PF03144">
    <property type="entry name" value="GTP_EFTU_D2"/>
    <property type="match status" value="1"/>
</dbReference>
<evidence type="ECO:0000256" key="3">
    <source>
        <dbReference type="ARBA" id="ARBA00007249"/>
    </source>
</evidence>
<dbReference type="GO" id="GO:0003924">
    <property type="term" value="F:GTPase activity"/>
    <property type="evidence" value="ECO:0007669"/>
    <property type="project" value="UniProtKB-UniRule"/>
</dbReference>
<dbReference type="SUPFAM" id="SSF50447">
    <property type="entry name" value="Translation proteins"/>
    <property type="match status" value="1"/>
</dbReference>
<dbReference type="CDD" id="cd01883">
    <property type="entry name" value="EF1_alpha"/>
    <property type="match status" value="1"/>
</dbReference>
<dbReference type="EMBL" id="AF120093">
    <property type="protein sequence ID" value="AAD28440.1"/>
    <property type="molecule type" value="mRNA"/>
</dbReference>
<evidence type="ECO:0000256" key="9">
    <source>
        <dbReference type="ARBA" id="ARBA00023134"/>
    </source>
</evidence>
<dbReference type="Pfam" id="PF00009">
    <property type="entry name" value="GTP_EFTU"/>
    <property type="match status" value="1"/>
</dbReference>
<keyword evidence="4" id="KW-0488">Methylation</keyword>
<feature type="domain" description="Tr-type G" evidence="11">
    <location>
        <begin position="5"/>
        <end position="232"/>
    </location>
</feature>
<dbReference type="GO" id="GO:0005737">
    <property type="term" value="C:cytoplasm"/>
    <property type="evidence" value="ECO:0007669"/>
    <property type="project" value="UniProtKB-SubCell"/>
</dbReference>
<evidence type="ECO:0000256" key="5">
    <source>
        <dbReference type="ARBA" id="ARBA00022490"/>
    </source>
</evidence>
<evidence type="ECO:0000256" key="1">
    <source>
        <dbReference type="ARBA" id="ARBA00003982"/>
    </source>
</evidence>